<feature type="signal peptide" evidence="1">
    <location>
        <begin position="1"/>
        <end position="25"/>
    </location>
</feature>
<evidence type="ECO:0000313" key="2">
    <source>
        <dbReference type="EMBL" id="MEU3558210.1"/>
    </source>
</evidence>
<dbReference type="PROSITE" id="PS51318">
    <property type="entry name" value="TAT"/>
    <property type="match status" value="1"/>
</dbReference>
<keyword evidence="3" id="KW-1185">Reference proteome</keyword>
<proteinExistence type="predicted"/>
<feature type="chain" id="PRO_5047379524" description="Secreted protein" evidence="1">
    <location>
        <begin position="26"/>
        <end position="105"/>
    </location>
</feature>
<sequence>MTPRRTTLVALAAASLAVLAPAAPAPVPPEAGADCTVKVAGSTVTAHCHNPNSRTDRVRLHVECARWWDVDTDGAPADVTPARAVDLDGRCWKEVASAWVSHRPV</sequence>
<accession>A0ABV2YR54</accession>
<dbReference type="EMBL" id="JBEZUR010000089">
    <property type="protein sequence ID" value="MEU3558210.1"/>
    <property type="molecule type" value="Genomic_DNA"/>
</dbReference>
<keyword evidence="1" id="KW-0732">Signal</keyword>
<organism evidence="2 3">
    <name type="scientific">Streptomyces fragilis</name>
    <dbReference type="NCBI Taxonomy" id="67301"/>
    <lineage>
        <taxon>Bacteria</taxon>
        <taxon>Bacillati</taxon>
        <taxon>Actinomycetota</taxon>
        <taxon>Actinomycetes</taxon>
        <taxon>Kitasatosporales</taxon>
        <taxon>Streptomycetaceae</taxon>
        <taxon>Streptomyces</taxon>
    </lineage>
</organism>
<dbReference type="InterPro" id="IPR006311">
    <property type="entry name" value="TAT_signal"/>
</dbReference>
<protein>
    <recommendedName>
        <fullName evidence="4">Secreted protein</fullName>
    </recommendedName>
</protein>
<dbReference type="Proteomes" id="UP001550850">
    <property type="component" value="Unassembled WGS sequence"/>
</dbReference>
<name>A0ABV2YR54_9ACTN</name>
<comment type="caution">
    <text evidence="2">The sequence shown here is derived from an EMBL/GenBank/DDBJ whole genome shotgun (WGS) entry which is preliminary data.</text>
</comment>
<evidence type="ECO:0008006" key="4">
    <source>
        <dbReference type="Google" id="ProtNLM"/>
    </source>
</evidence>
<evidence type="ECO:0000313" key="3">
    <source>
        <dbReference type="Proteomes" id="UP001550850"/>
    </source>
</evidence>
<gene>
    <name evidence="2" type="ORF">AB0E65_28985</name>
</gene>
<reference evidence="2 3" key="1">
    <citation type="submission" date="2024-06" db="EMBL/GenBank/DDBJ databases">
        <title>The Natural Products Discovery Center: Release of the First 8490 Sequenced Strains for Exploring Actinobacteria Biosynthetic Diversity.</title>
        <authorList>
            <person name="Kalkreuter E."/>
            <person name="Kautsar S.A."/>
            <person name="Yang D."/>
            <person name="Bader C.D."/>
            <person name="Teijaro C.N."/>
            <person name="Fluegel L."/>
            <person name="Davis C.M."/>
            <person name="Simpson J.R."/>
            <person name="Lauterbach L."/>
            <person name="Steele A.D."/>
            <person name="Gui C."/>
            <person name="Meng S."/>
            <person name="Li G."/>
            <person name="Viehrig K."/>
            <person name="Ye F."/>
            <person name="Su P."/>
            <person name="Kiefer A.F."/>
            <person name="Nichols A."/>
            <person name="Cepeda A.J."/>
            <person name="Yan W."/>
            <person name="Fan B."/>
            <person name="Jiang Y."/>
            <person name="Adhikari A."/>
            <person name="Zheng C.-J."/>
            <person name="Schuster L."/>
            <person name="Cowan T.M."/>
            <person name="Smanski M.J."/>
            <person name="Chevrette M.G."/>
            <person name="De Carvalho L.P.S."/>
            <person name="Shen B."/>
        </authorList>
    </citation>
    <scope>NUCLEOTIDE SEQUENCE [LARGE SCALE GENOMIC DNA]</scope>
    <source>
        <strain evidence="2 3">NPDC038104</strain>
    </source>
</reference>
<evidence type="ECO:0000256" key="1">
    <source>
        <dbReference type="SAM" id="SignalP"/>
    </source>
</evidence>
<dbReference type="RefSeq" id="WP_108954026.1">
    <property type="nucleotide sequence ID" value="NZ_BEVZ01000003.1"/>
</dbReference>